<dbReference type="RefSeq" id="WP_110449124.1">
    <property type="nucleotide sequence ID" value="NZ_CP029479.1"/>
</dbReference>
<evidence type="ECO:0000313" key="8">
    <source>
        <dbReference type="Proteomes" id="UP000247763"/>
    </source>
</evidence>
<evidence type="ECO:0000256" key="3">
    <source>
        <dbReference type="ARBA" id="ARBA00022840"/>
    </source>
</evidence>
<dbReference type="PANTHER" id="PTHR42794">
    <property type="entry name" value="HEMIN IMPORT ATP-BINDING PROTEIN HMUV"/>
    <property type="match status" value="1"/>
</dbReference>
<dbReference type="Gene3D" id="3.40.50.300">
    <property type="entry name" value="P-loop containing nucleotide triphosphate hydrolases"/>
    <property type="match status" value="1"/>
</dbReference>
<proteinExistence type="predicted"/>
<accession>A0A2Z3HP85</accession>
<evidence type="ECO:0000313" key="7">
    <source>
        <dbReference type="EMBL" id="AWM76555.1"/>
    </source>
</evidence>
<dbReference type="GO" id="GO:0016887">
    <property type="term" value="F:ATP hydrolysis activity"/>
    <property type="evidence" value="ECO:0007669"/>
    <property type="project" value="InterPro"/>
</dbReference>
<evidence type="ECO:0000256" key="4">
    <source>
        <dbReference type="ARBA" id="ARBA00022967"/>
    </source>
</evidence>
<evidence type="ECO:0000259" key="6">
    <source>
        <dbReference type="PROSITE" id="PS50893"/>
    </source>
</evidence>
<dbReference type="CDD" id="cd03214">
    <property type="entry name" value="ABC_Iron-Siderophores_B12_Hemin"/>
    <property type="match status" value="1"/>
</dbReference>
<dbReference type="OrthoDB" id="9806149at2"/>
<gene>
    <name evidence="7" type="ORF">HYN04_01500</name>
</gene>
<reference evidence="8" key="1">
    <citation type="submission" date="2018-05" db="EMBL/GenBank/DDBJ databases">
        <title>Genome sequencing of Phenylobacterium sp. HYN0004.</title>
        <authorList>
            <person name="Yi H."/>
            <person name="Baek C."/>
        </authorList>
    </citation>
    <scope>NUCLEOTIDE SEQUENCE [LARGE SCALE GENOMIC DNA]</scope>
    <source>
        <strain evidence="8">HYN0004</strain>
    </source>
</reference>
<dbReference type="AlphaFoldDB" id="A0A2Z3HP85"/>
<dbReference type="EMBL" id="CP029479">
    <property type="protein sequence ID" value="AWM76555.1"/>
    <property type="molecule type" value="Genomic_DNA"/>
</dbReference>
<protein>
    <submittedName>
        <fullName evidence="7">ABC transporter</fullName>
    </submittedName>
</protein>
<dbReference type="SMART" id="SM00382">
    <property type="entry name" value="AAA"/>
    <property type="match status" value="1"/>
</dbReference>
<dbReference type="InterPro" id="IPR017871">
    <property type="entry name" value="ABC_transporter-like_CS"/>
</dbReference>
<dbReference type="InterPro" id="IPR003439">
    <property type="entry name" value="ABC_transporter-like_ATP-bd"/>
</dbReference>
<dbReference type="InterPro" id="IPR027417">
    <property type="entry name" value="P-loop_NTPase"/>
</dbReference>
<sequence length="257" mass="26406">MSGVLEAQGLTLERGRREILAGLDLSLNRGEVTVLLGPNGAGKSTLLAGLCGLLRPASGRVLLDGADLAALAPAARARRIGFLPQTPEIAWPLEVRILVGLGRVPHIGARGLSAEDARIIEAALADAGAADLADRDASTLSGGERARVMIARVLAGEPDWLLADEPLAGLDPGCQIDAAATLVRRARAGCGVVLTLHDLTLAARIADRILVLGGAKLLADGPPEVALVPDVLARAFGVRTALRRGPEGVTVDILGRA</sequence>
<dbReference type="PROSITE" id="PS00211">
    <property type="entry name" value="ABC_TRANSPORTER_1"/>
    <property type="match status" value="1"/>
</dbReference>
<keyword evidence="4" id="KW-1278">Translocase</keyword>
<keyword evidence="2" id="KW-0547">Nucleotide-binding</keyword>
<feature type="domain" description="ABC transporter" evidence="6">
    <location>
        <begin position="5"/>
        <end position="239"/>
    </location>
</feature>
<dbReference type="Proteomes" id="UP000247763">
    <property type="component" value="Chromosome"/>
</dbReference>
<dbReference type="PROSITE" id="PS50893">
    <property type="entry name" value="ABC_TRANSPORTER_2"/>
    <property type="match status" value="1"/>
</dbReference>
<organism evidence="7 8">
    <name type="scientific">Phenylobacterium parvum</name>
    <dbReference type="NCBI Taxonomy" id="2201350"/>
    <lineage>
        <taxon>Bacteria</taxon>
        <taxon>Pseudomonadati</taxon>
        <taxon>Pseudomonadota</taxon>
        <taxon>Alphaproteobacteria</taxon>
        <taxon>Caulobacterales</taxon>
        <taxon>Caulobacteraceae</taxon>
        <taxon>Phenylobacterium</taxon>
    </lineage>
</organism>
<dbReference type="Pfam" id="PF00005">
    <property type="entry name" value="ABC_tran"/>
    <property type="match status" value="1"/>
</dbReference>
<dbReference type="SUPFAM" id="SSF52540">
    <property type="entry name" value="P-loop containing nucleoside triphosphate hydrolases"/>
    <property type="match status" value="1"/>
</dbReference>
<dbReference type="GO" id="GO:0005524">
    <property type="term" value="F:ATP binding"/>
    <property type="evidence" value="ECO:0007669"/>
    <property type="project" value="UniProtKB-KW"/>
</dbReference>
<dbReference type="InterPro" id="IPR003593">
    <property type="entry name" value="AAA+_ATPase"/>
</dbReference>
<dbReference type="PANTHER" id="PTHR42794:SF1">
    <property type="entry name" value="HEMIN IMPORT ATP-BINDING PROTEIN HMUV"/>
    <property type="match status" value="1"/>
</dbReference>
<evidence type="ECO:0000256" key="1">
    <source>
        <dbReference type="ARBA" id="ARBA00022448"/>
    </source>
</evidence>
<comment type="function">
    <text evidence="5">Part of the ABC transporter complex HmuTUV involved in hemin import. Responsible for energy coupling to the transport system.</text>
</comment>
<name>A0A2Z3HP85_9CAUL</name>
<keyword evidence="3" id="KW-0067">ATP-binding</keyword>
<keyword evidence="8" id="KW-1185">Reference proteome</keyword>
<evidence type="ECO:0000256" key="2">
    <source>
        <dbReference type="ARBA" id="ARBA00022741"/>
    </source>
</evidence>
<dbReference type="KEGG" id="phb:HYN04_01500"/>
<keyword evidence="1" id="KW-0813">Transport</keyword>
<evidence type="ECO:0000256" key="5">
    <source>
        <dbReference type="ARBA" id="ARBA00037066"/>
    </source>
</evidence>